<evidence type="ECO:0000256" key="3">
    <source>
        <dbReference type="ARBA" id="ARBA00022989"/>
    </source>
</evidence>
<keyword evidence="8" id="KW-1185">Reference proteome</keyword>
<evidence type="ECO:0000313" key="7">
    <source>
        <dbReference type="EMBL" id="AHC14068.1"/>
    </source>
</evidence>
<keyword evidence="3 5" id="KW-1133">Transmembrane helix</keyword>
<feature type="transmembrane region" description="Helical" evidence="5">
    <location>
        <begin position="230"/>
        <end position="254"/>
    </location>
</feature>
<feature type="transmembrane region" description="Helical" evidence="5">
    <location>
        <begin position="21"/>
        <end position="39"/>
    </location>
</feature>
<name>V5WE47_9SPIO</name>
<feature type="domain" description="ABC-2 type transporter transmembrane" evidence="6">
    <location>
        <begin position="97"/>
        <end position="330"/>
    </location>
</feature>
<sequence length="344" mass="37404">MSAVTTLLAQDGKLIWRNGHAAVVAGIALLMIALVIFLPEEFSTGPGEYLYDAIPGSPLREALVEMGADLSGLPESQQELDELLEENPNAIGITVHGTIEQPEVNITQPREIPRQSINLLQATIDTALRTLQGADLEPVPVRRLRPRAEIIPVNLAGLPVFLALEVGILGFLLVAVFVFQEKQEGTIRAYRITPAGLWPYLISKAAVFLLLSLSYGIVVVAAGMGLGVNWPAVIALIAWASLFMTVFGLGFAAWFDNLSSWFFPGLAVLILNMLPFFSYIYPVFTPLWVSYIPSYGLLFALREALFPTGNPQLITRTLLTGLAWLGAATVFAAFSVRARLLQGD</sequence>
<evidence type="ECO:0000313" key="8">
    <source>
        <dbReference type="Proteomes" id="UP000018680"/>
    </source>
</evidence>
<dbReference type="EMBL" id="CP006939">
    <property type="protein sequence ID" value="AHC14068.1"/>
    <property type="molecule type" value="Genomic_DNA"/>
</dbReference>
<dbReference type="KEGG" id="slr:L21SP2_0639"/>
<dbReference type="STRING" id="1307761.L21SP2_0639"/>
<evidence type="ECO:0000256" key="2">
    <source>
        <dbReference type="ARBA" id="ARBA00022692"/>
    </source>
</evidence>
<protein>
    <submittedName>
        <fullName evidence="7">ABC transporter protein</fullName>
    </submittedName>
</protein>
<keyword evidence="4 5" id="KW-0472">Membrane</keyword>
<feature type="transmembrane region" description="Helical" evidence="5">
    <location>
        <begin position="317"/>
        <end position="336"/>
    </location>
</feature>
<dbReference type="HOGENOM" id="CLU_068424_0_0_12"/>
<feature type="transmembrane region" description="Helical" evidence="5">
    <location>
        <begin position="261"/>
        <end position="281"/>
    </location>
</feature>
<dbReference type="Pfam" id="PF12698">
    <property type="entry name" value="ABC2_membrane_3"/>
    <property type="match status" value="1"/>
</dbReference>
<feature type="transmembrane region" description="Helical" evidence="5">
    <location>
        <begin position="200"/>
        <end position="224"/>
    </location>
</feature>
<dbReference type="OrthoDB" id="43600at2"/>
<gene>
    <name evidence="7" type="ORF">L21SP2_0639</name>
</gene>
<dbReference type="InterPro" id="IPR013525">
    <property type="entry name" value="ABC2_TM"/>
</dbReference>
<dbReference type="eggNOG" id="COG0842">
    <property type="taxonomic scope" value="Bacteria"/>
</dbReference>
<keyword evidence="2 5" id="KW-0812">Transmembrane</keyword>
<evidence type="ECO:0000256" key="4">
    <source>
        <dbReference type="ARBA" id="ARBA00023136"/>
    </source>
</evidence>
<dbReference type="GO" id="GO:0016020">
    <property type="term" value="C:membrane"/>
    <property type="evidence" value="ECO:0007669"/>
    <property type="project" value="UniProtKB-SubCell"/>
</dbReference>
<dbReference type="GO" id="GO:0140359">
    <property type="term" value="F:ABC-type transporter activity"/>
    <property type="evidence" value="ECO:0007669"/>
    <property type="project" value="InterPro"/>
</dbReference>
<evidence type="ECO:0000259" key="6">
    <source>
        <dbReference type="Pfam" id="PF12698"/>
    </source>
</evidence>
<dbReference type="AlphaFoldDB" id="V5WE47"/>
<organism evidence="7 8">
    <name type="scientific">Salinispira pacifica</name>
    <dbReference type="NCBI Taxonomy" id="1307761"/>
    <lineage>
        <taxon>Bacteria</taxon>
        <taxon>Pseudomonadati</taxon>
        <taxon>Spirochaetota</taxon>
        <taxon>Spirochaetia</taxon>
        <taxon>Spirochaetales</taxon>
        <taxon>Spirochaetaceae</taxon>
        <taxon>Salinispira</taxon>
    </lineage>
</organism>
<evidence type="ECO:0000256" key="1">
    <source>
        <dbReference type="ARBA" id="ARBA00004141"/>
    </source>
</evidence>
<accession>V5WE47</accession>
<reference evidence="7 8" key="1">
    <citation type="journal article" date="2015" name="Stand. Genomic Sci.">
        <title>Complete genome sequence and description of Salinispira pacifica gen. nov., sp. nov., a novel spirochaete isolated form a hypersaline microbial mat.</title>
        <authorList>
            <person name="Ben Hania W."/>
            <person name="Joseph M."/>
            <person name="Schumann P."/>
            <person name="Bunk B."/>
            <person name="Fiebig A."/>
            <person name="Sproer C."/>
            <person name="Klenk H.P."/>
            <person name="Fardeau M.L."/>
            <person name="Spring S."/>
        </authorList>
    </citation>
    <scope>NUCLEOTIDE SEQUENCE [LARGE SCALE GENOMIC DNA]</scope>
    <source>
        <strain evidence="7 8">L21-RPul-D2</strain>
    </source>
</reference>
<feature type="transmembrane region" description="Helical" evidence="5">
    <location>
        <begin position="156"/>
        <end position="179"/>
    </location>
</feature>
<proteinExistence type="predicted"/>
<dbReference type="Proteomes" id="UP000018680">
    <property type="component" value="Chromosome"/>
</dbReference>
<comment type="subcellular location">
    <subcellularLocation>
        <location evidence="1">Membrane</location>
        <topology evidence="1">Multi-pass membrane protein</topology>
    </subcellularLocation>
</comment>
<dbReference type="RefSeq" id="WP_024266999.1">
    <property type="nucleotide sequence ID" value="NC_023035.1"/>
</dbReference>
<evidence type="ECO:0000256" key="5">
    <source>
        <dbReference type="SAM" id="Phobius"/>
    </source>
</evidence>